<accession>A0A0F5LI77</accession>
<dbReference type="Proteomes" id="UP000033514">
    <property type="component" value="Unassembled WGS sequence"/>
</dbReference>
<keyword evidence="2" id="KW-1185">Reference proteome</keyword>
<dbReference type="PATRIC" id="fig|361041.3.peg.3687"/>
<dbReference type="STRING" id="361041.VW35_01495"/>
<proteinExistence type="predicted"/>
<protein>
    <submittedName>
        <fullName evidence="1">Uncharacterized protein</fullName>
    </submittedName>
</protein>
<gene>
    <name evidence="1" type="ORF">VW35_01495</name>
</gene>
<sequence>MEAYGIAHELVPKAWSKSGNNPSAYRINVDQTDHAAVIESKPGAEAYLSEADFCTLMQAIDASDYRGKRTRLRCQIKSVGVSGGVTPWFRVDGPAGSSRFENLERSQIAGPINGNTDWTIRTIVFDVPEDAVALNFGFYLKGSGRGLARAIELTEVSNSIPLNMPDSGVLRKPTNLDFSA</sequence>
<evidence type="ECO:0000313" key="2">
    <source>
        <dbReference type="Proteomes" id="UP000033514"/>
    </source>
</evidence>
<reference evidence="1 2" key="1">
    <citation type="submission" date="2015-03" db="EMBL/GenBank/DDBJ databases">
        <authorList>
            <person name="Hassan Y.I."/>
            <person name="Lepp D."/>
            <person name="Zhou T."/>
        </authorList>
    </citation>
    <scope>NUCLEOTIDE SEQUENCE [LARGE SCALE GENOMIC DNA]</scope>
    <source>
        <strain evidence="1 2">GH2-10</strain>
    </source>
</reference>
<comment type="caution">
    <text evidence="1">The sequence shown here is derived from an EMBL/GenBank/DDBJ whole genome shotgun (WGS) entry which is preliminary data.</text>
</comment>
<dbReference type="Gene3D" id="2.60.120.260">
    <property type="entry name" value="Galactose-binding domain-like"/>
    <property type="match status" value="1"/>
</dbReference>
<name>A0A0F5LI77_9HYPH</name>
<organism evidence="1 2">
    <name type="scientific">Devosia soli</name>
    <dbReference type="NCBI Taxonomy" id="361041"/>
    <lineage>
        <taxon>Bacteria</taxon>
        <taxon>Pseudomonadati</taxon>
        <taxon>Pseudomonadota</taxon>
        <taxon>Alphaproteobacteria</taxon>
        <taxon>Hyphomicrobiales</taxon>
        <taxon>Devosiaceae</taxon>
        <taxon>Devosia</taxon>
    </lineage>
</organism>
<dbReference type="AlphaFoldDB" id="A0A0F5LI77"/>
<dbReference type="EMBL" id="LAJG01000005">
    <property type="protein sequence ID" value="KKB81287.1"/>
    <property type="molecule type" value="Genomic_DNA"/>
</dbReference>
<evidence type="ECO:0000313" key="1">
    <source>
        <dbReference type="EMBL" id="KKB81287.1"/>
    </source>
</evidence>